<evidence type="ECO:0000256" key="6">
    <source>
        <dbReference type="SAM" id="Phobius"/>
    </source>
</evidence>
<dbReference type="EMBL" id="BMDZ01000013">
    <property type="protein sequence ID" value="GGB35591.1"/>
    <property type="molecule type" value="Genomic_DNA"/>
</dbReference>
<dbReference type="GO" id="GO:0051301">
    <property type="term" value="P:cell division"/>
    <property type="evidence" value="ECO:0007669"/>
    <property type="project" value="UniProtKB-KW"/>
</dbReference>
<comment type="subcellular location">
    <subcellularLocation>
        <location evidence="1">Cell membrane</location>
        <topology evidence="1">Multi-pass membrane protein</topology>
    </subcellularLocation>
</comment>
<feature type="domain" description="ABC3 transporter permease C-terminal" evidence="7">
    <location>
        <begin position="173"/>
        <end position="290"/>
    </location>
</feature>
<dbReference type="PANTHER" id="PTHR47755:SF1">
    <property type="entry name" value="CELL DIVISION PROTEIN FTSX"/>
    <property type="match status" value="1"/>
</dbReference>
<evidence type="ECO:0000256" key="5">
    <source>
        <dbReference type="ARBA" id="ARBA00023136"/>
    </source>
</evidence>
<reference evidence="9" key="1">
    <citation type="journal article" date="2019" name="Int. J. Syst. Evol. Microbiol.">
        <title>The Global Catalogue of Microorganisms (GCM) 10K type strain sequencing project: providing services to taxonomists for standard genome sequencing and annotation.</title>
        <authorList>
            <consortium name="The Broad Institute Genomics Platform"/>
            <consortium name="The Broad Institute Genome Sequencing Center for Infectious Disease"/>
            <person name="Wu L."/>
            <person name="Ma J."/>
        </authorList>
    </citation>
    <scope>NUCLEOTIDE SEQUENCE [LARGE SCALE GENOMIC DNA]</scope>
    <source>
        <strain evidence="9">CGMCC 1.10188</strain>
    </source>
</reference>
<feature type="transmembrane region" description="Helical" evidence="6">
    <location>
        <begin position="165"/>
        <end position="189"/>
    </location>
</feature>
<keyword evidence="3 6" id="KW-0812">Transmembrane</keyword>
<evidence type="ECO:0000259" key="7">
    <source>
        <dbReference type="Pfam" id="PF02687"/>
    </source>
</evidence>
<gene>
    <name evidence="8" type="ORF">GCM10011505_16320</name>
</gene>
<dbReference type="InterPro" id="IPR003838">
    <property type="entry name" value="ABC3_permease_C"/>
</dbReference>
<keyword evidence="8" id="KW-0132">Cell division</keyword>
<sequence>MIGRRAAGLPLGRDLSARFLPWLLAPMAALLALALVAVGTVDRAIDRWAAALGDSATIWLPAPEDVDHGPDPRLMPLIAQLEAEPLIREIRPVPRAEAQALVAPWVGAELAAGDLPLPTLVDLRLAPAQPGEMAALTERVAQTVDGARLEQPGDWVERLARIGRAVQAGAVGLGVLFALAAALAVVFAVKTALAIHRDTIDILHVMGAPDDYVARQFAMQGLRVGLIGGAAGSIVAALLVTGAGAALPDTTAPLLPRLDPGPIGWGGLVLVTPALAVAAALVARITVIRRLRAMP</sequence>
<proteinExistence type="predicted"/>
<comment type="caution">
    <text evidence="8">The sequence shown here is derived from an EMBL/GenBank/DDBJ whole genome shotgun (WGS) entry which is preliminary data.</text>
</comment>
<feature type="transmembrane region" description="Helical" evidence="6">
    <location>
        <begin position="267"/>
        <end position="287"/>
    </location>
</feature>
<accession>A0ABQ1IEN3</accession>
<keyword evidence="4 6" id="KW-1133">Transmembrane helix</keyword>
<dbReference type="RefSeq" id="WP_188576599.1">
    <property type="nucleotide sequence ID" value="NZ_BMDZ01000013.1"/>
</dbReference>
<evidence type="ECO:0000313" key="9">
    <source>
        <dbReference type="Proteomes" id="UP000603352"/>
    </source>
</evidence>
<keyword evidence="5 6" id="KW-0472">Membrane</keyword>
<dbReference type="PANTHER" id="PTHR47755">
    <property type="entry name" value="CELL DIVISION PROTEIN FTSX"/>
    <property type="match status" value="1"/>
</dbReference>
<feature type="transmembrane region" description="Helical" evidence="6">
    <location>
        <begin position="20"/>
        <end position="41"/>
    </location>
</feature>
<name>A0ABQ1IEN3_9PROT</name>
<keyword evidence="8" id="KW-0131">Cell cycle</keyword>
<dbReference type="Pfam" id="PF02687">
    <property type="entry name" value="FtsX"/>
    <property type="match status" value="1"/>
</dbReference>
<organism evidence="8 9">
    <name type="scientific">Tistrella bauzanensis</name>
    <dbReference type="NCBI Taxonomy" id="657419"/>
    <lineage>
        <taxon>Bacteria</taxon>
        <taxon>Pseudomonadati</taxon>
        <taxon>Pseudomonadota</taxon>
        <taxon>Alphaproteobacteria</taxon>
        <taxon>Geminicoccales</taxon>
        <taxon>Geminicoccaceae</taxon>
        <taxon>Tistrella</taxon>
    </lineage>
</organism>
<evidence type="ECO:0000256" key="1">
    <source>
        <dbReference type="ARBA" id="ARBA00004651"/>
    </source>
</evidence>
<evidence type="ECO:0000256" key="2">
    <source>
        <dbReference type="ARBA" id="ARBA00022475"/>
    </source>
</evidence>
<evidence type="ECO:0000313" key="8">
    <source>
        <dbReference type="EMBL" id="GGB35591.1"/>
    </source>
</evidence>
<dbReference type="InterPro" id="IPR004513">
    <property type="entry name" value="FtsX"/>
</dbReference>
<keyword evidence="2" id="KW-1003">Cell membrane</keyword>
<evidence type="ECO:0000256" key="3">
    <source>
        <dbReference type="ARBA" id="ARBA00022692"/>
    </source>
</evidence>
<protein>
    <submittedName>
        <fullName evidence="8">Cell division protein</fullName>
    </submittedName>
</protein>
<dbReference type="Proteomes" id="UP000603352">
    <property type="component" value="Unassembled WGS sequence"/>
</dbReference>
<feature type="transmembrane region" description="Helical" evidence="6">
    <location>
        <begin position="224"/>
        <end position="247"/>
    </location>
</feature>
<evidence type="ECO:0000256" key="4">
    <source>
        <dbReference type="ARBA" id="ARBA00022989"/>
    </source>
</evidence>
<keyword evidence="9" id="KW-1185">Reference proteome</keyword>